<reference evidence="1" key="1">
    <citation type="journal article" date="2014" name="Front. Microbiol.">
        <title>High frequency of phylogenetically diverse reductive dehalogenase-homologous genes in deep subseafloor sedimentary metagenomes.</title>
        <authorList>
            <person name="Kawai M."/>
            <person name="Futagami T."/>
            <person name="Toyoda A."/>
            <person name="Takaki Y."/>
            <person name="Nishi S."/>
            <person name="Hori S."/>
            <person name="Arai W."/>
            <person name="Tsubouchi T."/>
            <person name="Morono Y."/>
            <person name="Uchiyama I."/>
            <person name="Ito T."/>
            <person name="Fujiyama A."/>
            <person name="Inagaki F."/>
            <person name="Takami H."/>
        </authorList>
    </citation>
    <scope>NUCLEOTIDE SEQUENCE</scope>
    <source>
        <strain evidence="1">Expedition CK06-06</strain>
    </source>
</reference>
<name>X1W2T9_9ZZZZ</name>
<evidence type="ECO:0000313" key="1">
    <source>
        <dbReference type="EMBL" id="GAJ24285.1"/>
    </source>
</evidence>
<dbReference type="EMBL" id="BARW01036034">
    <property type="protein sequence ID" value="GAJ24285.1"/>
    <property type="molecule type" value="Genomic_DNA"/>
</dbReference>
<dbReference type="AlphaFoldDB" id="X1W2T9"/>
<comment type="caution">
    <text evidence="1">The sequence shown here is derived from an EMBL/GenBank/DDBJ whole genome shotgun (WGS) entry which is preliminary data.</text>
</comment>
<organism evidence="1">
    <name type="scientific">marine sediment metagenome</name>
    <dbReference type="NCBI Taxonomy" id="412755"/>
    <lineage>
        <taxon>unclassified sequences</taxon>
        <taxon>metagenomes</taxon>
        <taxon>ecological metagenomes</taxon>
    </lineage>
</organism>
<sequence>DLSGTPNETFASLLSQIGTGAVDTNVPNTSVKVSLIRLVVGGSGSWDNIAIRVTSAMVPTEVGVFPTR</sequence>
<protein>
    <submittedName>
        <fullName evidence="1">Uncharacterized protein</fullName>
    </submittedName>
</protein>
<feature type="non-terminal residue" evidence="1">
    <location>
        <position position="1"/>
    </location>
</feature>
<gene>
    <name evidence="1" type="ORF">S12H4_56053</name>
</gene>
<accession>X1W2T9</accession>
<proteinExistence type="predicted"/>